<keyword evidence="1" id="KW-0812">Transmembrane</keyword>
<gene>
    <name evidence="3" type="ORF">KCG48_03070</name>
</gene>
<proteinExistence type="predicted"/>
<dbReference type="Proteomes" id="UP000675379">
    <property type="component" value="Unassembled WGS sequence"/>
</dbReference>
<evidence type="ECO:0000313" key="3">
    <source>
        <dbReference type="EMBL" id="MBR0575316.1"/>
    </source>
</evidence>
<evidence type="ECO:0000256" key="1">
    <source>
        <dbReference type="SAM" id="Phobius"/>
    </source>
</evidence>
<reference evidence="3" key="1">
    <citation type="submission" date="2021-04" db="EMBL/GenBank/DDBJ databases">
        <title>Proteiniclasticum sedimins sp. nov., an obligate anaerobic bacterium isolated from anaerobic sludge.</title>
        <authorList>
            <person name="Liu J."/>
        </authorList>
    </citation>
    <scope>NUCLEOTIDE SEQUENCE</scope>
    <source>
        <strain evidence="3">BAD-10</strain>
    </source>
</reference>
<dbReference type="InterPro" id="IPR027783">
    <property type="entry name" value="Bacterial_PH-related"/>
</dbReference>
<feature type="transmembrane region" description="Helical" evidence="1">
    <location>
        <begin position="189"/>
        <end position="212"/>
    </location>
</feature>
<dbReference type="RefSeq" id="WP_211799842.1">
    <property type="nucleotide sequence ID" value="NZ_JAGSCS010000003.1"/>
</dbReference>
<feature type="transmembrane region" description="Helical" evidence="1">
    <location>
        <begin position="272"/>
        <end position="294"/>
    </location>
</feature>
<dbReference type="EMBL" id="JAGSCS010000003">
    <property type="protein sequence ID" value="MBR0575316.1"/>
    <property type="molecule type" value="Genomic_DNA"/>
</dbReference>
<protein>
    <recommendedName>
        <fullName evidence="2">Bacterial Pleckstrin homology domain-containing protein</fullName>
    </recommendedName>
</protein>
<name>A0A941CQ88_9CLOT</name>
<feature type="transmembrane region" description="Helical" evidence="1">
    <location>
        <begin position="239"/>
        <end position="260"/>
    </location>
</feature>
<sequence>MMTFKPEKSNFLQNLFFFVLILLIFAGSILRSAEDVLTKSLMMIIILGALLYTAYISIFLHTLQYRIGEKHITIGTGFKFTDERVSLEEIVYCTQRITLINQSGWTGLFSKRFSVGEGYIEGIGKVKMYITSSKKAIYFGTEKGNYAISPENPDAFMEELRKRHVREEFRVREVLEKDLQESENKMRKIFVFNSILILLIVEVPIVLFYLHFLPPFIAVGRLNADILSYIPARVYVDRMILYALMNFALSVGTFILARMYSRVDRVYYYRVMAFPVAVTFFLILSLASTIIAIFV</sequence>
<accession>A0A941CQ88</accession>
<keyword evidence="1" id="KW-0472">Membrane</keyword>
<keyword evidence="1" id="KW-1133">Transmembrane helix</keyword>
<organism evidence="3 4">
    <name type="scientific">Proteiniclasticum sediminis</name>
    <dbReference type="NCBI Taxonomy" id="2804028"/>
    <lineage>
        <taxon>Bacteria</taxon>
        <taxon>Bacillati</taxon>
        <taxon>Bacillota</taxon>
        <taxon>Clostridia</taxon>
        <taxon>Eubacteriales</taxon>
        <taxon>Clostridiaceae</taxon>
        <taxon>Proteiniclasticum</taxon>
    </lineage>
</organism>
<comment type="caution">
    <text evidence="3">The sequence shown here is derived from an EMBL/GenBank/DDBJ whole genome shotgun (WGS) entry which is preliminary data.</text>
</comment>
<feature type="domain" description="Bacterial Pleckstrin homology" evidence="2">
    <location>
        <begin position="64"/>
        <end position="163"/>
    </location>
</feature>
<dbReference type="AlphaFoldDB" id="A0A941CQ88"/>
<dbReference type="Pfam" id="PF10882">
    <property type="entry name" value="bPH_5"/>
    <property type="match status" value="1"/>
</dbReference>
<feature type="transmembrane region" description="Helical" evidence="1">
    <location>
        <begin position="41"/>
        <end position="60"/>
    </location>
</feature>
<evidence type="ECO:0000313" key="4">
    <source>
        <dbReference type="Proteomes" id="UP000675379"/>
    </source>
</evidence>
<evidence type="ECO:0000259" key="2">
    <source>
        <dbReference type="Pfam" id="PF10882"/>
    </source>
</evidence>
<keyword evidence="4" id="KW-1185">Reference proteome</keyword>